<evidence type="ECO:0000256" key="1">
    <source>
        <dbReference type="SAM" id="MobiDB-lite"/>
    </source>
</evidence>
<organism evidence="2 3">
    <name type="scientific">Astyanax mexicanus</name>
    <name type="common">Blind cave fish</name>
    <name type="synonym">Astyanax fasciatus mexicanus</name>
    <dbReference type="NCBI Taxonomy" id="7994"/>
    <lineage>
        <taxon>Eukaryota</taxon>
        <taxon>Metazoa</taxon>
        <taxon>Chordata</taxon>
        <taxon>Craniata</taxon>
        <taxon>Vertebrata</taxon>
        <taxon>Euteleostomi</taxon>
        <taxon>Actinopterygii</taxon>
        <taxon>Neopterygii</taxon>
        <taxon>Teleostei</taxon>
        <taxon>Ostariophysi</taxon>
        <taxon>Characiformes</taxon>
        <taxon>Characoidei</taxon>
        <taxon>Acestrorhamphidae</taxon>
        <taxon>Acestrorhamphinae</taxon>
        <taxon>Astyanax</taxon>
    </lineage>
</organism>
<sequence>MRCKQINLVWFGVKSSILSQPAVVKGNRNTILSINCSCVRTSLGSREIKSRWNCGSITCIMCFTCVGSQLSINSSSASNFSGPLQSYHNRKQAPR</sequence>
<evidence type="ECO:0000313" key="2">
    <source>
        <dbReference type="Ensembl" id="ENSAMXP00000030964.1"/>
    </source>
</evidence>
<evidence type="ECO:0000313" key="3">
    <source>
        <dbReference type="Proteomes" id="UP000018467"/>
    </source>
</evidence>
<reference evidence="3" key="1">
    <citation type="submission" date="2013-03" db="EMBL/GenBank/DDBJ databases">
        <authorList>
            <person name="Jeffery W."/>
            <person name="Warren W."/>
            <person name="Wilson R.K."/>
        </authorList>
    </citation>
    <scope>NUCLEOTIDE SEQUENCE</scope>
    <source>
        <strain evidence="3">female</strain>
    </source>
</reference>
<keyword evidence="3" id="KW-1185">Reference proteome</keyword>
<feature type="region of interest" description="Disordered" evidence="1">
    <location>
        <begin position="76"/>
        <end position="95"/>
    </location>
</feature>
<name>A0A3B1INX3_ASTMX</name>
<reference evidence="2" key="3">
    <citation type="submission" date="2025-08" db="UniProtKB">
        <authorList>
            <consortium name="Ensembl"/>
        </authorList>
    </citation>
    <scope>IDENTIFICATION</scope>
</reference>
<reference evidence="3" key="2">
    <citation type="journal article" date="2014" name="Nat. Commun.">
        <title>The cavefish genome reveals candidate genes for eye loss.</title>
        <authorList>
            <person name="McGaugh S.E."/>
            <person name="Gross J.B."/>
            <person name="Aken B."/>
            <person name="Blin M."/>
            <person name="Borowsky R."/>
            <person name="Chalopin D."/>
            <person name="Hinaux H."/>
            <person name="Jeffery W.R."/>
            <person name="Keene A."/>
            <person name="Ma L."/>
            <person name="Minx P."/>
            <person name="Murphy D."/>
            <person name="O'Quin K.E."/>
            <person name="Retaux S."/>
            <person name="Rohner N."/>
            <person name="Searle S.M."/>
            <person name="Stahl B.A."/>
            <person name="Tabin C."/>
            <person name="Volff J.N."/>
            <person name="Yoshizawa M."/>
            <person name="Warren W.C."/>
        </authorList>
    </citation>
    <scope>NUCLEOTIDE SEQUENCE [LARGE SCALE GENOMIC DNA]</scope>
    <source>
        <strain evidence="3">female</strain>
    </source>
</reference>
<dbReference type="Bgee" id="ENSAMXG00000041640">
    <property type="expression patterns" value="Expressed in heart and 5 other cell types or tissues"/>
</dbReference>
<dbReference type="Proteomes" id="UP000018467">
    <property type="component" value="Unassembled WGS sequence"/>
</dbReference>
<dbReference type="AlphaFoldDB" id="A0A3B1INX3"/>
<dbReference type="GeneTree" id="ENSGT00940000177316"/>
<proteinExistence type="predicted"/>
<protein>
    <submittedName>
        <fullName evidence="2">Uncharacterized protein</fullName>
    </submittedName>
</protein>
<dbReference type="Ensembl" id="ENSAMXT00000057963.1">
    <property type="protein sequence ID" value="ENSAMXP00000030964.1"/>
    <property type="gene ID" value="ENSAMXG00000041640.1"/>
</dbReference>
<reference evidence="2" key="4">
    <citation type="submission" date="2025-09" db="UniProtKB">
        <authorList>
            <consortium name="Ensembl"/>
        </authorList>
    </citation>
    <scope>IDENTIFICATION</scope>
</reference>
<dbReference type="InParanoid" id="A0A3B1INX3"/>
<accession>A0A3B1INX3</accession>